<dbReference type="Proteomes" id="UP000050424">
    <property type="component" value="Unassembled WGS sequence"/>
</dbReference>
<name>A0A0P7B201_9HYPO</name>
<feature type="compositionally biased region" description="Low complexity" evidence="1">
    <location>
        <begin position="143"/>
        <end position="154"/>
    </location>
</feature>
<dbReference type="EMBL" id="LKCW01000026">
    <property type="protein sequence ID" value="KPM43867.1"/>
    <property type="molecule type" value="Genomic_DNA"/>
</dbReference>
<gene>
    <name evidence="2" type="ORF">AK830_g2722</name>
</gene>
<proteinExistence type="predicted"/>
<feature type="compositionally biased region" description="Low complexity" evidence="1">
    <location>
        <begin position="62"/>
        <end position="71"/>
    </location>
</feature>
<feature type="compositionally biased region" description="Polar residues" evidence="1">
    <location>
        <begin position="662"/>
        <end position="685"/>
    </location>
</feature>
<evidence type="ECO:0000313" key="3">
    <source>
        <dbReference type="Proteomes" id="UP000050424"/>
    </source>
</evidence>
<feature type="region of interest" description="Disordered" evidence="1">
    <location>
        <begin position="1"/>
        <end position="202"/>
    </location>
</feature>
<feature type="region of interest" description="Disordered" evidence="1">
    <location>
        <begin position="699"/>
        <end position="748"/>
    </location>
</feature>
<dbReference type="OrthoDB" id="37886at2759"/>
<evidence type="ECO:0000313" key="2">
    <source>
        <dbReference type="EMBL" id="KPM43867.1"/>
    </source>
</evidence>
<feature type="compositionally biased region" description="Polar residues" evidence="1">
    <location>
        <begin position="631"/>
        <end position="646"/>
    </location>
</feature>
<dbReference type="STRING" id="78410.A0A0P7B201"/>
<feature type="compositionally biased region" description="Polar residues" evidence="1">
    <location>
        <begin position="187"/>
        <end position="202"/>
    </location>
</feature>
<sequence length="748" mass="79926">MATHVAPPPSGLRGQSVASVAMSSASASASPSVSESTLPSGAPPSRPASSGSRPSVPPAAAPPTTASVTSGVSPPVASSPHPQPHGSHISPPLPQNSFTQGPSQYVPQNGHHPQPPHATHLQQTQGPPHPGYFYQGPPHSAVQQHPPQQYPGQHATHQPQYPAAPPSNHQQQPAPPVKGDVSAPNPAMQSPTAAHGVQSSPSYQALTDMIEKASPDTVRQAVRDRWEKALLGSQYHVAFLFNATIHQASAETLKRAVKDFGANMIKVSKEHVVEHLSAEDLDEVADSLLNKVSSGFLDKALARRFETIPARQLVNALARAERLGYDIQDIVEDKHGGEHVIPSLHSLVVPSVPSQPKLAPATAMQETPVPVPILPRGPQPQPNTGPSSARLPSSPAPAGVVYCQCGWPCSSVKALQYHEKKTSCYKAEDSDTVGKELCPHCGCRFSSNGGLHYHQRVNVCGAYTEKQTKKITALVDAVRKQRREKRDGVQPPPPSWQQHQSTPAQSTPQQAAVQTPWTSSPGSDPYAILTPDQRRLFAKDMKDAEDFYGRLMQEAMRLPEPEQSKQLMSLKNRYNTKQSNTRKKYGIRLRERRSKAQIDAERTRLFGTPHGPSLSGRDNGPANKKARTGDVGQSTATVSSSNTQVDSPRKRVPMTEMGGLSGSSATAELTDPTASLQPQSSTPRQINHMGMQINGQAQSYVQSAQGGIPGTQDDPMSIDDSSDNSSGTDSDDDDIPASLPASISAPQA</sequence>
<feature type="compositionally biased region" description="Polar residues" evidence="1">
    <location>
        <begin position="95"/>
        <end position="107"/>
    </location>
</feature>
<feature type="compositionally biased region" description="Pro residues" evidence="1">
    <location>
        <begin position="1"/>
        <end position="10"/>
    </location>
</feature>
<comment type="caution">
    <text evidence="2">The sequence shown here is derived from an EMBL/GenBank/DDBJ whole genome shotgun (WGS) entry which is preliminary data.</text>
</comment>
<keyword evidence="3" id="KW-1185">Reference proteome</keyword>
<feature type="compositionally biased region" description="Low complexity" evidence="1">
    <location>
        <begin position="16"/>
        <end position="40"/>
    </location>
</feature>
<feature type="compositionally biased region" description="Polar residues" evidence="1">
    <location>
        <begin position="504"/>
        <end position="522"/>
    </location>
</feature>
<feature type="region of interest" description="Disordered" evidence="1">
    <location>
        <begin position="374"/>
        <end position="393"/>
    </location>
</feature>
<feature type="compositionally biased region" description="Pro residues" evidence="1">
    <location>
        <begin position="374"/>
        <end position="383"/>
    </location>
</feature>
<dbReference type="AlphaFoldDB" id="A0A0P7B201"/>
<feature type="region of interest" description="Disordered" evidence="1">
    <location>
        <begin position="601"/>
        <end position="686"/>
    </location>
</feature>
<organism evidence="2 3">
    <name type="scientific">Neonectria ditissima</name>
    <dbReference type="NCBI Taxonomy" id="78410"/>
    <lineage>
        <taxon>Eukaryota</taxon>
        <taxon>Fungi</taxon>
        <taxon>Dikarya</taxon>
        <taxon>Ascomycota</taxon>
        <taxon>Pezizomycotina</taxon>
        <taxon>Sordariomycetes</taxon>
        <taxon>Hypocreomycetidae</taxon>
        <taxon>Hypocreales</taxon>
        <taxon>Nectriaceae</taxon>
        <taxon>Neonectria</taxon>
    </lineage>
</organism>
<feature type="region of interest" description="Disordered" evidence="1">
    <location>
        <begin position="479"/>
        <end position="527"/>
    </location>
</feature>
<evidence type="ECO:0008006" key="4">
    <source>
        <dbReference type="Google" id="ProtNLM"/>
    </source>
</evidence>
<accession>A0A0P7B201</accession>
<reference evidence="2 3" key="1">
    <citation type="submission" date="2015-09" db="EMBL/GenBank/DDBJ databases">
        <title>Draft genome of a European isolate of the apple canker pathogen Neonectria ditissima.</title>
        <authorList>
            <person name="Gomez-Cortecero A."/>
            <person name="Harrison R.J."/>
            <person name="Armitage A.D."/>
        </authorList>
    </citation>
    <scope>NUCLEOTIDE SEQUENCE [LARGE SCALE GENOMIC DNA]</scope>
    <source>
        <strain evidence="2 3">R09/05</strain>
    </source>
</reference>
<protein>
    <recommendedName>
        <fullName evidence="4">C2H2-type domain-containing protein</fullName>
    </recommendedName>
</protein>
<evidence type="ECO:0000256" key="1">
    <source>
        <dbReference type="SAM" id="MobiDB-lite"/>
    </source>
</evidence>